<keyword evidence="6" id="KW-1185">Reference proteome</keyword>
<gene>
    <name evidence="5" type="ORF">PMA3_06375</name>
</gene>
<protein>
    <submittedName>
        <fullName evidence="5">MerR family transcriptional regulator</fullName>
    </submittedName>
</protein>
<keyword evidence="2" id="KW-0238">DNA-binding</keyword>
<dbReference type="RefSeq" id="WP_064676367.1">
    <property type="nucleotide sequence ID" value="NZ_CP014870.1"/>
</dbReference>
<dbReference type="STRING" id="1853130.PMA3_06375"/>
<dbReference type="PROSITE" id="PS50937">
    <property type="entry name" value="HTH_MERR_2"/>
    <property type="match status" value="1"/>
</dbReference>
<dbReference type="InterPro" id="IPR047057">
    <property type="entry name" value="MerR_fam"/>
</dbReference>
<sequence length="144" mass="15885">MWGIGALSKQTGCNIETIRYYEKIGLLPVANRSSGGHRVYTEQHRARLLFIRQGRELGFPLDEVRELISLSGDQQRSCGEALSVVRKHLESVEAKLARLQTIRQELLSMADSCQTCCPGTMAPDCTIVEALAESGIKVSSRCCS</sequence>
<dbReference type="InterPro" id="IPR000551">
    <property type="entry name" value="MerR-type_HTH_dom"/>
</dbReference>
<dbReference type="CDD" id="cd04785">
    <property type="entry name" value="HTH_CadR-PbrR-like"/>
    <property type="match status" value="1"/>
</dbReference>
<dbReference type="OrthoDB" id="9808480at2"/>
<reference evidence="5 6" key="1">
    <citation type="journal article" date="2018" name="Syst. Appl. Microbiol.">
        <title>Pseudomonas silesiensis sp. nov. strain A3T isolated from a biological pesticide sewage treatment plant and analysis of the complete genome sequence.</title>
        <authorList>
            <person name="Kaminski M.A."/>
            <person name="Furmanczyk E.M."/>
            <person name="Sobczak A."/>
            <person name="Dziembowski A."/>
            <person name="Lipinski L."/>
        </authorList>
    </citation>
    <scope>NUCLEOTIDE SEQUENCE [LARGE SCALE GENOMIC DNA]</scope>
    <source>
        <strain evidence="5 6">A3</strain>
    </source>
</reference>
<dbReference type="SUPFAM" id="SSF46955">
    <property type="entry name" value="Putative DNA-binding domain"/>
    <property type="match status" value="1"/>
</dbReference>
<dbReference type="SMART" id="SM00422">
    <property type="entry name" value="HTH_MERR"/>
    <property type="match status" value="1"/>
</dbReference>
<name>A0A191YPV8_9PSED</name>
<feature type="domain" description="HTH merR-type" evidence="4">
    <location>
        <begin position="1"/>
        <end position="70"/>
    </location>
</feature>
<dbReference type="GO" id="GO:0003700">
    <property type="term" value="F:DNA-binding transcription factor activity"/>
    <property type="evidence" value="ECO:0007669"/>
    <property type="project" value="InterPro"/>
</dbReference>
<evidence type="ECO:0000256" key="2">
    <source>
        <dbReference type="ARBA" id="ARBA00023125"/>
    </source>
</evidence>
<evidence type="ECO:0000256" key="1">
    <source>
        <dbReference type="ARBA" id="ARBA00023015"/>
    </source>
</evidence>
<dbReference type="Proteomes" id="UP000078354">
    <property type="component" value="Chromosome"/>
</dbReference>
<dbReference type="PRINTS" id="PR00040">
    <property type="entry name" value="HTHMERR"/>
</dbReference>
<dbReference type="InterPro" id="IPR015358">
    <property type="entry name" value="Tscrpt_reg_MerR_DNA-bd"/>
</dbReference>
<dbReference type="PROSITE" id="PS00552">
    <property type="entry name" value="HTH_MERR_1"/>
    <property type="match status" value="1"/>
</dbReference>
<dbReference type="Gene3D" id="1.10.1660.10">
    <property type="match status" value="1"/>
</dbReference>
<dbReference type="PANTHER" id="PTHR30204">
    <property type="entry name" value="REDOX-CYCLING DRUG-SENSING TRANSCRIPTIONAL ACTIVATOR SOXR"/>
    <property type="match status" value="1"/>
</dbReference>
<accession>A0A191YPV8</accession>
<evidence type="ECO:0000313" key="5">
    <source>
        <dbReference type="EMBL" id="ANJ54808.1"/>
    </source>
</evidence>
<evidence type="ECO:0000259" key="4">
    <source>
        <dbReference type="PROSITE" id="PS50937"/>
    </source>
</evidence>
<dbReference type="InterPro" id="IPR009061">
    <property type="entry name" value="DNA-bd_dom_put_sf"/>
</dbReference>
<keyword evidence="3" id="KW-0804">Transcription</keyword>
<dbReference type="KEGG" id="psil:PMA3_06375"/>
<evidence type="ECO:0000313" key="6">
    <source>
        <dbReference type="Proteomes" id="UP000078354"/>
    </source>
</evidence>
<organism evidence="5 6">
    <name type="scientific">Pseudomonas silesiensis</name>
    <dbReference type="NCBI Taxonomy" id="1853130"/>
    <lineage>
        <taxon>Bacteria</taxon>
        <taxon>Pseudomonadati</taxon>
        <taxon>Pseudomonadota</taxon>
        <taxon>Gammaproteobacteria</taxon>
        <taxon>Pseudomonadales</taxon>
        <taxon>Pseudomonadaceae</taxon>
        <taxon>Pseudomonas</taxon>
    </lineage>
</organism>
<dbReference type="EMBL" id="CP014870">
    <property type="protein sequence ID" value="ANJ54808.1"/>
    <property type="molecule type" value="Genomic_DNA"/>
</dbReference>
<dbReference type="AlphaFoldDB" id="A0A191YPV8"/>
<evidence type="ECO:0000256" key="3">
    <source>
        <dbReference type="ARBA" id="ARBA00023163"/>
    </source>
</evidence>
<dbReference type="GO" id="GO:0003677">
    <property type="term" value="F:DNA binding"/>
    <property type="evidence" value="ECO:0007669"/>
    <property type="project" value="UniProtKB-KW"/>
</dbReference>
<proteinExistence type="predicted"/>
<dbReference type="Pfam" id="PF09278">
    <property type="entry name" value="MerR-DNA-bind"/>
    <property type="match status" value="1"/>
</dbReference>
<dbReference type="PANTHER" id="PTHR30204:SF92">
    <property type="entry name" value="HTH-TYPE TRANSCRIPTIONAL REGULATOR ZNTR"/>
    <property type="match status" value="1"/>
</dbReference>
<keyword evidence="1" id="KW-0805">Transcription regulation</keyword>
<dbReference type="Pfam" id="PF00376">
    <property type="entry name" value="MerR"/>
    <property type="match status" value="1"/>
</dbReference>